<dbReference type="InterPro" id="IPR014937">
    <property type="entry name" value="DUF1810"/>
</dbReference>
<gene>
    <name evidence="1" type="ORF">AWB70_03265</name>
</gene>
<proteinExistence type="predicted"/>
<sequence length="140" mass="15649">MSDPHDLQRFVDAQASVIDDVRAELSAGRKRTHWMWFVFPQIAGLGHSAMAQHYAISSRDEARAYLAHPVLGARLVELTRIVNGVQGRGVEQIFGYPDDLKFHSSMTLFAHVADDPAVFDEALRRYFDGHADDATLARLA</sequence>
<organism evidence="1 2">
    <name type="scientific">Caballeronia cordobensis</name>
    <name type="common">Burkholderia cordobensis</name>
    <dbReference type="NCBI Taxonomy" id="1353886"/>
    <lineage>
        <taxon>Bacteria</taxon>
        <taxon>Pseudomonadati</taxon>
        <taxon>Pseudomonadota</taxon>
        <taxon>Betaproteobacteria</taxon>
        <taxon>Burkholderiales</taxon>
        <taxon>Burkholderiaceae</taxon>
        <taxon>Caballeronia</taxon>
    </lineage>
</organism>
<dbReference type="InterPro" id="IPR036287">
    <property type="entry name" value="Rv1873-like_sf"/>
</dbReference>
<accession>A0A158HEQ3</accession>
<dbReference type="Pfam" id="PF08837">
    <property type="entry name" value="DUF1810"/>
    <property type="match status" value="1"/>
</dbReference>
<dbReference type="RefSeq" id="WP_053569198.1">
    <property type="nucleotide sequence ID" value="NZ_FCNY02000007.1"/>
</dbReference>
<dbReference type="PIRSF" id="PIRSF008546">
    <property type="entry name" value="UCP008546"/>
    <property type="match status" value="1"/>
</dbReference>
<dbReference type="SUPFAM" id="SSF140736">
    <property type="entry name" value="Rv1873-like"/>
    <property type="match status" value="1"/>
</dbReference>
<evidence type="ECO:0008006" key="3">
    <source>
        <dbReference type="Google" id="ProtNLM"/>
    </source>
</evidence>
<evidence type="ECO:0000313" key="1">
    <source>
        <dbReference type="EMBL" id="SAL42892.1"/>
    </source>
</evidence>
<dbReference type="Gene3D" id="1.25.40.380">
    <property type="entry name" value="Protein of unknown function DUF1810"/>
    <property type="match status" value="1"/>
</dbReference>
<reference evidence="2" key="1">
    <citation type="submission" date="2016-01" db="EMBL/GenBank/DDBJ databases">
        <authorList>
            <person name="Peeters C."/>
        </authorList>
    </citation>
    <scope>NUCLEOTIDE SEQUENCE [LARGE SCALE GENOMIC DNA]</scope>
</reference>
<keyword evidence="2" id="KW-1185">Reference proteome</keyword>
<protein>
    <recommendedName>
        <fullName evidence="3">Calpastatin</fullName>
    </recommendedName>
</protein>
<evidence type="ECO:0000313" key="2">
    <source>
        <dbReference type="Proteomes" id="UP000054740"/>
    </source>
</evidence>
<dbReference type="Proteomes" id="UP000054740">
    <property type="component" value="Unassembled WGS sequence"/>
</dbReference>
<dbReference type="EMBL" id="FCNY02000007">
    <property type="protein sequence ID" value="SAL42892.1"/>
    <property type="molecule type" value="Genomic_DNA"/>
</dbReference>
<dbReference type="AlphaFoldDB" id="A0A158HEQ3"/>
<name>A0A158HEQ3_CABCO</name>